<evidence type="ECO:0000259" key="7">
    <source>
        <dbReference type="Pfam" id="PF03755"/>
    </source>
</evidence>
<evidence type="ECO:0000259" key="8">
    <source>
        <dbReference type="Pfam" id="PF08340"/>
    </source>
</evidence>
<dbReference type="Pfam" id="PF08340">
    <property type="entry name" value="YicC-like_C"/>
    <property type="match status" value="1"/>
</dbReference>
<evidence type="ECO:0000256" key="1">
    <source>
        <dbReference type="ARBA" id="ARBA00001968"/>
    </source>
</evidence>
<evidence type="ECO:0000256" key="4">
    <source>
        <dbReference type="ARBA" id="ARBA00022801"/>
    </source>
</evidence>
<keyword evidence="3" id="KW-0255">Endonuclease</keyword>
<comment type="caution">
    <text evidence="9">The sequence shown here is derived from an EMBL/GenBank/DDBJ whole genome shotgun (WGS) entry which is preliminary data.</text>
</comment>
<evidence type="ECO:0000313" key="9">
    <source>
        <dbReference type="EMBL" id="MBK1668247.1"/>
    </source>
</evidence>
<dbReference type="PANTHER" id="PTHR30636">
    <property type="entry name" value="UPF0701 PROTEIN YICC"/>
    <property type="match status" value="1"/>
</dbReference>
<keyword evidence="2" id="KW-0540">Nuclease</keyword>
<feature type="coiled-coil region" evidence="6">
    <location>
        <begin position="187"/>
        <end position="239"/>
    </location>
</feature>
<comment type="similarity">
    <text evidence="5">Belongs to the YicC/YloC family.</text>
</comment>
<feature type="domain" description="Endoribonuclease YicC-like N-terminal" evidence="7">
    <location>
        <begin position="4"/>
        <end position="158"/>
    </location>
</feature>
<reference evidence="9 10" key="1">
    <citation type="journal article" date="2020" name="Microorganisms">
        <title>Osmotic Adaptation and Compatible Solute Biosynthesis of Phototrophic Bacteria as Revealed from Genome Analyses.</title>
        <authorList>
            <person name="Imhoff J.F."/>
            <person name="Rahn T."/>
            <person name="Kunzel S."/>
            <person name="Keller A."/>
            <person name="Neulinger S.C."/>
        </authorList>
    </citation>
    <scope>NUCLEOTIDE SEQUENCE [LARGE SCALE GENOMIC DNA]</scope>
    <source>
        <strain evidence="9 10">DSM 9895</strain>
    </source>
</reference>
<accession>A0ABS1DCR3</accession>
<dbReference type="Pfam" id="PF03755">
    <property type="entry name" value="YicC-like_N"/>
    <property type="match status" value="1"/>
</dbReference>
<evidence type="ECO:0000256" key="2">
    <source>
        <dbReference type="ARBA" id="ARBA00022722"/>
    </source>
</evidence>
<organism evidence="9 10">
    <name type="scientific">Rhodovibrio sodomensis</name>
    <dbReference type="NCBI Taxonomy" id="1088"/>
    <lineage>
        <taxon>Bacteria</taxon>
        <taxon>Pseudomonadati</taxon>
        <taxon>Pseudomonadota</taxon>
        <taxon>Alphaproteobacteria</taxon>
        <taxon>Rhodospirillales</taxon>
        <taxon>Rhodovibrionaceae</taxon>
        <taxon>Rhodovibrio</taxon>
    </lineage>
</organism>
<evidence type="ECO:0000256" key="3">
    <source>
        <dbReference type="ARBA" id="ARBA00022759"/>
    </source>
</evidence>
<dbReference type="RefSeq" id="WP_338050091.1">
    <property type="nucleotide sequence ID" value="NZ_NRRL01000019.1"/>
</dbReference>
<evidence type="ECO:0000313" key="10">
    <source>
        <dbReference type="Proteomes" id="UP001296873"/>
    </source>
</evidence>
<keyword evidence="10" id="KW-1185">Reference proteome</keyword>
<dbReference type="EMBL" id="NRRL01000019">
    <property type="protein sequence ID" value="MBK1668247.1"/>
    <property type="molecule type" value="Genomic_DNA"/>
</dbReference>
<keyword evidence="4" id="KW-0378">Hydrolase</keyword>
<protein>
    <submittedName>
        <fullName evidence="9">YicC family protein</fullName>
    </submittedName>
</protein>
<comment type="cofactor">
    <cofactor evidence="1">
        <name>a divalent metal cation</name>
        <dbReference type="ChEBI" id="CHEBI:60240"/>
    </cofactor>
</comment>
<dbReference type="InterPro" id="IPR013551">
    <property type="entry name" value="YicC-like_C"/>
</dbReference>
<name>A0ABS1DCR3_9PROT</name>
<dbReference type="NCBIfam" id="TIGR00255">
    <property type="entry name" value="YicC/YloC family endoribonuclease"/>
    <property type="match status" value="1"/>
</dbReference>
<gene>
    <name evidence="9" type="ORF">CKO28_09380</name>
</gene>
<evidence type="ECO:0000256" key="6">
    <source>
        <dbReference type="SAM" id="Coils"/>
    </source>
</evidence>
<evidence type="ECO:0000256" key="5">
    <source>
        <dbReference type="ARBA" id="ARBA00035648"/>
    </source>
</evidence>
<dbReference type="InterPro" id="IPR005229">
    <property type="entry name" value="YicC/YloC-like"/>
</dbReference>
<sequence>MTVASMTGFARREGGDAQQTWVWEAKSVNGKGLDVRVRVPSGLDRLEHEVRGRVPKVCARGNVSVSLSVERSERRMQLQVNREMLDQLVRLTRELREEVDAEPPRLDGLLAVRGVLETVEEPEDEAAREAREQAMIADLQGLLDDLAAARLQEGRALNQMAESHLAEIARLTEDARQCAASQPEALRARLRKQVEDLLETRTGLSEDRLAQEAALLASKADVREELDRLDAHVSAARELLADGGAIGRRLDFLCQEFNREANTLCSKAGDVALTGIGLSLKNAVEQLREQVQNIE</sequence>
<dbReference type="PANTHER" id="PTHR30636:SF3">
    <property type="entry name" value="UPF0701 PROTEIN YICC"/>
    <property type="match status" value="1"/>
</dbReference>
<proteinExistence type="inferred from homology"/>
<feature type="domain" description="Endoribonuclease YicC-like C-terminal" evidence="8">
    <location>
        <begin position="178"/>
        <end position="295"/>
    </location>
</feature>
<dbReference type="Proteomes" id="UP001296873">
    <property type="component" value="Unassembled WGS sequence"/>
</dbReference>
<keyword evidence="6" id="KW-0175">Coiled coil</keyword>
<dbReference type="InterPro" id="IPR013527">
    <property type="entry name" value="YicC-like_N"/>
</dbReference>